<dbReference type="EC" id="3.1.-.-" evidence="4"/>
<accession>A0ABW4TFL6</accession>
<dbReference type="InterPro" id="IPR013830">
    <property type="entry name" value="SGNH_hydro"/>
</dbReference>
<dbReference type="Pfam" id="PF13472">
    <property type="entry name" value="Lipase_GDSL_2"/>
    <property type="match status" value="1"/>
</dbReference>
<gene>
    <name evidence="4" type="ORF">ACFSDE_01375</name>
</gene>
<feature type="chain" id="PRO_5045104305" evidence="2">
    <location>
        <begin position="24"/>
        <end position="296"/>
    </location>
</feature>
<protein>
    <submittedName>
        <fullName evidence="4">SGNH/GDSL hydrolase family protein</fullName>
        <ecNumber evidence="4">3.1.-.-</ecNumber>
    </submittedName>
</protein>
<dbReference type="InterPro" id="IPR036514">
    <property type="entry name" value="SGNH_hydro_sf"/>
</dbReference>
<evidence type="ECO:0000313" key="5">
    <source>
        <dbReference type="Proteomes" id="UP001597351"/>
    </source>
</evidence>
<dbReference type="GO" id="GO:0016787">
    <property type="term" value="F:hydrolase activity"/>
    <property type="evidence" value="ECO:0007669"/>
    <property type="project" value="UniProtKB-KW"/>
</dbReference>
<reference evidence="5" key="1">
    <citation type="journal article" date="2019" name="Int. J. Syst. Evol. Microbiol.">
        <title>The Global Catalogue of Microorganisms (GCM) 10K type strain sequencing project: providing services to taxonomists for standard genome sequencing and annotation.</title>
        <authorList>
            <consortium name="The Broad Institute Genomics Platform"/>
            <consortium name="The Broad Institute Genome Sequencing Center for Infectious Disease"/>
            <person name="Wu L."/>
            <person name="Ma J."/>
        </authorList>
    </citation>
    <scope>NUCLEOTIDE SEQUENCE [LARGE SCALE GENOMIC DNA]</scope>
    <source>
        <strain evidence="5">CGMCC 1.12477</strain>
    </source>
</reference>
<feature type="signal peptide" evidence="2">
    <location>
        <begin position="1"/>
        <end position="23"/>
    </location>
</feature>
<keyword evidence="4" id="KW-0378">Hydrolase</keyword>
<evidence type="ECO:0000313" key="4">
    <source>
        <dbReference type="EMBL" id="MFD1945425.1"/>
    </source>
</evidence>
<dbReference type="PANTHER" id="PTHR37981">
    <property type="entry name" value="LIPASE 2"/>
    <property type="match status" value="1"/>
</dbReference>
<dbReference type="InterPro" id="IPR037460">
    <property type="entry name" value="SEST-like"/>
</dbReference>
<comment type="caution">
    <text evidence="4">The sequence shown here is derived from an EMBL/GenBank/DDBJ whole genome shotgun (WGS) entry which is preliminary data.</text>
</comment>
<evidence type="ECO:0000256" key="1">
    <source>
        <dbReference type="SAM" id="MobiDB-lite"/>
    </source>
</evidence>
<dbReference type="PROSITE" id="PS51257">
    <property type="entry name" value="PROKAR_LIPOPROTEIN"/>
    <property type="match status" value="1"/>
</dbReference>
<evidence type="ECO:0000256" key="2">
    <source>
        <dbReference type="SAM" id="SignalP"/>
    </source>
</evidence>
<dbReference type="SUPFAM" id="SSF52266">
    <property type="entry name" value="SGNH hydrolase"/>
    <property type="match status" value="1"/>
</dbReference>
<dbReference type="PANTHER" id="PTHR37981:SF1">
    <property type="entry name" value="SGNH HYDROLASE-TYPE ESTERASE DOMAIN-CONTAINING PROTEIN"/>
    <property type="match status" value="1"/>
</dbReference>
<dbReference type="EMBL" id="JBHUGD010000001">
    <property type="protein sequence ID" value="MFD1945425.1"/>
    <property type="molecule type" value="Genomic_DNA"/>
</dbReference>
<dbReference type="CDD" id="cd01823">
    <property type="entry name" value="SEST_like"/>
    <property type="match status" value="1"/>
</dbReference>
<keyword evidence="2" id="KW-0732">Signal</keyword>
<dbReference type="Gene3D" id="3.40.50.1110">
    <property type="entry name" value="SGNH hydrolase"/>
    <property type="match status" value="1"/>
</dbReference>
<evidence type="ECO:0000259" key="3">
    <source>
        <dbReference type="Pfam" id="PF13472"/>
    </source>
</evidence>
<feature type="region of interest" description="Disordered" evidence="1">
    <location>
        <begin position="22"/>
        <end position="44"/>
    </location>
</feature>
<feature type="domain" description="SGNH hydrolase-type esterase" evidence="3">
    <location>
        <begin position="52"/>
        <end position="285"/>
    </location>
</feature>
<keyword evidence="5" id="KW-1185">Reference proteome</keyword>
<organism evidence="4 5">
    <name type="scientific">Nocardioides aestuarii</name>
    <dbReference type="NCBI Taxonomy" id="252231"/>
    <lineage>
        <taxon>Bacteria</taxon>
        <taxon>Bacillati</taxon>
        <taxon>Actinomycetota</taxon>
        <taxon>Actinomycetes</taxon>
        <taxon>Propionibacteriales</taxon>
        <taxon>Nocardioidaceae</taxon>
        <taxon>Nocardioides</taxon>
    </lineage>
</organism>
<dbReference type="RefSeq" id="WP_343915686.1">
    <property type="nucleotide sequence ID" value="NZ_BAAAJT010000002.1"/>
</dbReference>
<proteinExistence type="predicted"/>
<dbReference type="Proteomes" id="UP001597351">
    <property type="component" value="Unassembled WGS sequence"/>
</dbReference>
<sequence length="296" mass="30010">MTPRLLVVAALAGLLTACSAGSAAPDPARAPAAPTTSATAEAPTGPRLDYVAIGDSFTAAPGLPGSSLPCLRSEENYPSLVADDLGSRFRVRLDDRSCVGADTASVTSAQELGGGRIPPQAGALDRRTDLVTLSLGGNDDGFFVRLLTGCLGLGASADDAPCEVAPLVESLTGVQDRLVAAVDDVRRRAPDAEVVVVGYPQIVPKRGTCEGLPDDPAARSVARQANQALVDTVAGAAAEAGVTYVDLARASRGHELCSDDPWVNGAGSDPSGAIPFHPLPAGQRAVADLVVEAVRG</sequence>
<name>A0ABW4TFL6_9ACTN</name>